<keyword evidence="4" id="KW-1185">Reference proteome</keyword>
<reference evidence="3 4" key="1">
    <citation type="submission" date="2024-06" db="EMBL/GenBank/DDBJ databases">
        <title>The Natural Products Discovery Center: Release of the First 8490 Sequenced Strains for Exploring Actinobacteria Biosynthetic Diversity.</title>
        <authorList>
            <person name="Kalkreuter E."/>
            <person name="Kautsar S.A."/>
            <person name="Yang D."/>
            <person name="Bader C.D."/>
            <person name="Teijaro C.N."/>
            <person name="Fluegel L."/>
            <person name="Davis C.M."/>
            <person name="Simpson J.R."/>
            <person name="Lauterbach L."/>
            <person name="Steele A.D."/>
            <person name="Gui C."/>
            <person name="Meng S."/>
            <person name="Li G."/>
            <person name="Viehrig K."/>
            <person name="Ye F."/>
            <person name="Su P."/>
            <person name="Kiefer A.F."/>
            <person name="Nichols A."/>
            <person name="Cepeda A.J."/>
            <person name="Yan W."/>
            <person name="Fan B."/>
            <person name="Jiang Y."/>
            <person name="Adhikari A."/>
            <person name="Zheng C.-J."/>
            <person name="Schuster L."/>
            <person name="Cowan T.M."/>
            <person name="Smanski M.J."/>
            <person name="Chevrette M.G."/>
            <person name="De Carvalho L.P.S."/>
            <person name="Shen B."/>
        </authorList>
    </citation>
    <scope>NUCLEOTIDE SEQUENCE [LARGE SCALE GENOMIC DNA]</scope>
    <source>
        <strain evidence="3 4">NPDC019583</strain>
    </source>
</reference>
<dbReference type="InterPro" id="IPR027417">
    <property type="entry name" value="P-loop_NTPase"/>
</dbReference>
<dbReference type="EMBL" id="JBEYBN010000061">
    <property type="protein sequence ID" value="MEU2270931.1"/>
    <property type="molecule type" value="Genomic_DNA"/>
</dbReference>
<sequence>MADTGNAEAAGDEVVVTGYRGPAEVSGPEFPATVRVSGTGNAMAARGGIANTGYIHTLTVQRMPREPAAWPHQVGVIPAPARAFQHRAEAARLRAAVEGGGTAVLSQVLTGMGGVGKTQLAADYARTAWDEKSVDVLFWVTASAQSSVVSGYAQAGVELCRADPDDPDLAAKQFLAWLAPKHGQRPCRWLVVLDDVADPSDLIVHPDDPGNRYSLWPPASPHGRVLLTTRRRDAALFGDGRRRIEVGLFTPAESAEYLTEALKAQGRTEPADQLAALADDLGHLPLALAQAAAYLIDSGETAVTYRNLLADRDTTLTDLAPDSLPDEQATVLAAAWSLSIDRADTLRPAGLARPMLHLAAMLDANGIPQRVLTGETARAHLAAHRTAGGPTSEPVPVSVSDAVRALRALDRLSLIDHQPDTPHQAVRIHQLIQHATRDTHTPHQNDQAARTAADALVAAWPEIERDTDLAQTLRANAAALTGLAEDVLYESDGVHAVLVRVGASLGVTGQVAAAVEYFQRIAGVAHGRLGPDHPHTLAVRGELANWRGEAGDVVGAAATSAEVLEHMERVLGNDHFATLAARCTVARFRGEAGDAAGAAASLAGLLADQVRVLGDEDPYILAVRGELVRWRWRAGDAAGAMDASAELLEHLVRVRGNDDVITLSTRGNIACFRGEAGDAAGAAAAFAELLTDQVRVLGEDHPDTLTTRHNLACFRGEAGDAAGAAAAFAELLTDRVRVLGENHPSTLTTRGNIACFRGEAGDAAGAADAFAELLADRVQVLGEDHPDTMATRRFVARWRGRAGDAAGAAAAYSELVEHMVRVWGPDHPETLTARGNVAYWRREAGDAAGAAAAHAELLPDRVRVLGVDHPSTLKTRHNVAWCQGEAGDAAGAADAFAELLADRVRVMGEDHPDTIATRRCVAYWRGMQLLMNRLLDEQGQ</sequence>
<evidence type="ECO:0000313" key="4">
    <source>
        <dbReference type="Proteomes" id="UP001550603"/>
    </source>
</evidence>
<dbReference type="RefSeq" id="WP_359792463.1">
    <property type="nucleotide sequence ID" value="NZ_JBEYBN010000061.1"/>
</dbReference>
<proteinExistence type="predicted"/>
<comment type="caution">
    <text evidence="3">The sequence shown here is derived from an EMBL/GenBank/DDBJ whole genome shotgun (WGS) entry which is preliminary data.</text>
</comment>
<feature type="domain" description="NB-ARC" evidence="1">
    <location>
        <begin position="109"/>
        <end position="258"/>
    </location>
</feature>
<dbReference type="SUPFAM" id="SSF52540">
    <property type="entry name" value="P-loop containing nucleoside triphosphate hydrolases"/>
    <property type="match status" value="1"/>
</dbReference>
<feature type="domain" description="DUF7779" evidence="2">
    <location>
        <begin position="352"/>
        <end position="442"/>
    </location>
</feature>
<dbReference type="InterPro" id="IPR056681">
    <property type="entry name" value="DUF7779"/>
</dbReference>
<dbReference type="InterPro" id="IPR002182">
    <property type="entry name" value="NB-ARC"/>
</dbReference>
<dbReference type="SUPFAM" id="SSF48452">
    <property type="entry name" value="TPR-like"/>
    <property type="match status" value="3"/>
</dbReference>
<name>A0ABV2Y3T8_9ACTN</name>
<dbReference type="Gene3D" id="3.40.50.300">
    <property type="entry name" value="P-loop containing nucleotide triphosphate hydrolases"/>
    <property type="match status" value="1"/>
</dbReference>
<dbReference type="Pfam" id="PF13374">
    <property type="entry name" value="TPR_10"/>
    <property type="match status" value="5"/>
</dbReference>
<dbReference type="InterPro" id="IPR053137">
    <property type="entry name" value="NLR-like"/>
</dbReference>
<dbReference type="InterPro" id="IPR011990">
    <property type="entry name" value="TPR-like_helical_dom_sf"/>
</dbReference>
<accession>A0ABV2Y3T8</accession>
<evidence type="ECO:0000313" key="3">
    <source>
        <dbReference type="EMBL" id="MEU2270931.1"/>
    </source>
</evidence>
<dbReference type="Pfam" id="PF00931">
    <property type="entry name" value="NB-ARC"/>
    <property type="match status" value="1"/>
</dbReference>
<evidence type="ECO:0000259" key="1">
    <source>
        <dbReference type="Pfam" id="PF00931"/>
    </source>
</evidence>
<dbReference type="Pfam" id="PF25000">
    <property type="entry name" value="DUF7779"/>
    <property type="match status" value="1"/>
</dbReference>
<evidence type="ECO:0000259" key="2">
    <source>
        <dbReference type="Pfam" id="PF25000"/>
    </source>
</evidence>
<organism evidence="3 4">
    <name type="scientific">Streptomyces olindensis</name>
    <dbReference type="NCBI Taxonomy" id="358823"/>
    <lineage>
        <taxon>Bacteria</taxon>
        <taxon>Bacillati</taxon>
        <taxon>Actinomycetota</taxon>
        <taxon>Actinomycetes</taxon>
        <taxon>Kitasatosporales</taxon>
        <taxon>Streptomycetaceae</taxon>
        <taxon>Streptomyces</taxon>
    </lineage>
</organism>
<dbReference type="Proteomes" id="UP001550603">
    <property type="component" value="Unassembled WGS sequence"/>
</dbReference>
<protein>
    <submittedName>
        <fullName evidence="3">Tetratricopeptide repeat protein</fullName>
    </submittedName>
</protein>
<gene>
    <name evidence="3" type="ORF">ABZ568_31875</name>
</gene>
<dbReference type="PANTHER" id="PTHR46082">
    <property type="entry name" value="ATP/GTP-BINDING PROTEIN-RELATED"/>
    <property type="match status" value="1"/>
</dbReference>
<dbReference type="PANTHER" id="PTHR46082:SF6">
    <property type="entry name" value="AAA+ ATPASE DOMAIN-CONTAINING PROTEIN-RELATED"/>
    <property type="match status" value="1"/>
</dbReference>
<dbReference type="Gene3D" id="1.25.40.10">
    <property type="entry name" value="Tetratricopeptide repeat domain"/>
    <property type="match status" value="3"/>
</dbReference>